<keyword evidence="2" id="KW-0813">Transport</keyword>
<keyword evidence="4" id="KW-0997">Cell inner membrane</keyword>
<gene>
    <name evidence="10" type="ORF">GCM10023337_05570</name>
</gene>
<proteinExistence type="predicted"/>
<dbReference type="EMBL" id="BAABKD010000002">
    <property type="protein sequence ID" value="GAA5086163.1"/>
    <property type="molecule type" value="Genomic_DNA"/>
</dbReference>
<evidence type="ECO:0000256" key="7">
    <source>
        <dbReference type="ARBA" id="ARBA00022989"/>
    </source>
</evidence>
<comment type="subcellular location">
    <subcellularLocation>
        <location evidence="1">Cell inner membrane</location>
    </subcellularLocation>
</comment>
<name>A0ABP9LYN0_9BURK</name>
<evidence type="ECO:0000256" key="1">
    <source>
        <dbReference type="ARBA" id="ARBA00004533"/>
    </source>
</evidence>
<evidence type="ECO:0000256" key="3">
    <source>
        <dbReference type="ARBA" id="ARBA00022475"/>
    </source>
</evidence>
<evidence type="ECO:0000256" key="6">
    <source>
        <dbReference type="ARBA" id="ARBA00022927"/>
    </source>
</evidence>
<protein>
    <recommendedName>
        <fullName evidence="9">Type II secretion system protein GspC N-terminal domain-containing protein</fullName>
    </recommendedName>
</protein>
<sequence length="159" mass="17558">MAAKYLEEGMSRVYLRYISNLWQVLSKRGSQVAIAMALGYGVAHFWAPTPLLVTRFLHPAPHASRAEDTVSAWFGTQGAPVRVQLLGVIHSAPTRGTAILRVDASEPRVYKEGELIAQGVYLTKVEADRIQIEQQGQTQSILMPAHPVPLPKHALQRLP</sequence>
<keyword evidence="8" id="KW-0472">Membrane</keyword>
<accession>A0ABP9LYN0</accession>
<keyword evidence="6" id="KW-0653">Protein transport</keyword>
<dbReference type="RefSeq" id="WP_345369441.1">
    <property type="nucleotide sequence ID" value="NZ_BAABKD010000002.1"/>
</dbReference>
<comment type="caution">
    <text evidence="10">The sequence shown here is derived from an EMBL/GenBank/DDBJ whole genome shotgun (WGS) entry which is preliminary data.</text>
</comment>
<evidence type="ECO:0000256" key="5">
    <source>
        <dbReference type="ARBA" id="ARBA00022692"/>
    </source>
</evidence>
<dbReference type="InterPro" id="IPR024961">
    <property type="entry name" value="T2SS_GspC_N"/>
</dbReference>
<dbReference type="Gene3D" id="2.30.30.830">
    <property type="match status" value="1"/>
</dbReference>
<evidence type="ECO:0000313" key="10">
    <source>
        <dbReference type="EMBL" id="GAA5086163.1"/>
    </source>
</evidence>
<keyword evidence="7" id="KW-1133">Transmembrane helix</keyword>
<dbReference type="Proteomes" id="UP001500227">
    <property type="component" value="Unassembled WGS sequence"/>
</dbReference>
<feature type="domain" description="Type II secretion system protein GspC N-terminal" evidence="9">
    <location>
        <begin position="81"/>
        <end position="141"/>
    </location>
</feature>
<keyword evidence="3" id="KW-1003">Cell membrane</keyword>
<dbReference type="Pfam" id="PF11356">
    <property type="entry name" value="T2SSC"/>
    <property type="match status" value="1"/>
</dbReference>
<keyword evidence="5" id="KW-0812">Transmembrane</keyword>
<evidence type="ECO:0000259" key="9">
    <source>
        <dbReference type="Pfam" id="PF11356"/>
    </source>
</evidence>
<evidence type="ECO:0000313" key="11">
    <source>
        <dbReference type="Proteomes" id="UP001500227"/>
    </source>
</evidence>
<keyword evidence="11" id="KW-1185">Reference proteome</keyword>
<evidence type="ECO:0000256" key="2">
    <source>
        <dbReference type="ARBA" id="ARBA00022448"/>
    </source>
</evidence>
<reference evidence="11" key="1">
    <citation type="journal article" date="2019" name="Int. J. Syst. Evol. Microbiol.">
        <title>The Global Catalogue of Microorganisms (GCM) 10K type strain sequencing project: providing services to taxonomists for standard genome sequencing and annotation.</title>
        <authorList>
            <consortium name="The Broad Institute Genomics Platform"/>
            <consortium name="The Broad Institute Genome Sequencing Center for Infectious Disease"/>
            <person name="Wu L."/>
            <person name="Ma J."/>
        </authorList>
    </citation>
    <scope>NUCLEOTIDE SEQUENCE [LARGE SCALE GENOMIC DNA]</scope>
    <source>
        <strain evidence="11">JCM 18423</strain>
    </source>
</reference>
<organism evidence="10 11">
    <name type="scientific">Paenalcaligenes hermetiae</name>
    <dbReference type="NCBI Taxonomy" id="1157987"/>
    <lineage>
        <taxon>Bacteria</taxon>
        <taxon>Pseudomonadati</taxon>
        <taxon>Pseudomonadota</taxon>
        <taxon>Betaproteobacteria</taxon>
        <taxon>Burkholderiales</taxon>
        <taxon>Alcaligenaceae</taxon>
        <taxon>Paenalcaligenes</taxon>
    </lineage>
</organism>
<evidence type="ECO:0000256" key="4">
    <source>
        <dbReference type="ARBA" id="ARBA00022519"/>
    </source>
</evidence>
<evidence type="ECO:0000256" key="8">
    <source>
        <dbReference type="ARBA" id="ARBA00023136"/>
    </source>
</evidence>